<dbReference type="InterPro" id="IPR020845">
    <property type="entry name" value="AMP-binding_CS"/>
</dbReference>
<organism evidence="6">
    <name type="scientific">Nostoc sp. UIC 10607</name>
    <dbReference type="NCBI Taxonomy" id="3045935"/>
    <lineage>
        <taxon>Bacteria</taxon>
        <taxon>Bacillati</taxon>
        <taxon>Cyanobacteriota</taxon>
        <taxon>Cyanophyceae</taxon>
        <taxon>Nostocales</taxon>
        <taxon>Nostocaceae</taxon>
        <taxon>Nostoc</taxon>
    </lineage>
</organism>
<feature type="region of interest" description="Disordered" evidence="4">
    <location>
        <begin position="2221"/>
        <end position="2241"/>
    </location>
</feature>
<dbReference type="SUPFAM" id="SSF51735">
    <property type="entry name" value="NAD(P)-binding Rossmann-fold domains"/>
    <property type="match status" value="2"/>
</dbReference>
<dbReference type="Gene3D" id="3.30.300.30">
    <property type="match status" value="2"/>
</dbReference>
<dbReference type="InterPro" id="IPR044894">
    <property type="entry name" value="TubC_N_sf"/>
</dbReference>
<evidence type="ECO:0000256" key="4">
    <source>
        <dbReference type="SAM" id="MobiDB-lite"/>
    </source>
</evidence>
<dbReference type="InterPro" id="IPR036291">
    <property type="entry name" value="NAD(P)-bd_dom_sf"/>
</dbReference>
<dbReference type="InterPro" id="IPR042099">
    <property type="entry name" value="ANL_N_sf"/>
</dbReference>
<dbReference type="InterPro" id="IPR023213">
    <property type="entry name" value="CAT-like_dom_sf"/>
</dbReference>
<dbReference type="GO" id="GO:0005829">
    <property type="term" value="C:cytosol"/>
    <property type="evidence" value="ECO:0007669"/>
    <property type="project" value="TreeGrafter"/>
</dbReference>
<dbReference type="Gene3D" id="2.30.38.10">
    <property type="entry name" value="Luciferase, Domain 3"/>
    <property type="match status" value="1"/>
</dbReference>
<dbReference type="InterPro" id="IPR057326">
    <property type="entry name" value="KR_dom"/>
</dbReference>
<dbReference type="PANTHER" id="PTHR45527">
    <property type="entry name" value="NONRIBOSOMAL PEPTIDE SYNTHETASE"/>
    <property type="match status" value="1"/>
</dbReference>
<dbReference type="InterPro" id="IPR010071">
    <property type="entry name" value="AA_adenyl_dom"/>
</dbReference>
<reference evidence="6" key="1">
    <citation type="submission" date="2023-06" db="EMBL/GenBank/DDBJ databases">
        <authorList>
            <person name="Davis L.J."/>
            <person name="Alexander K.L."/>
            <person name="Orjala J."/>
        </authorList>
    </citation>
    <scope>NUCLEOTIDE SEQUENCE</scope>
    <source>
        <strain evidence="6">UIC 10607</strain>
    </source>
</reference>
<dbReference type="InterPro" id="IPR049490">
    <property type="entry name" value="C883_1060-like_KR_N"/>
</dbReference>
<dbReference type="Pfam" id="PF00550">
    <property type="entry name" value="PP-binding"/>
    <property type="match status" value="1"/>
</dbReference>
<dbReference type="SMART" id="SM00823">
    <property type="entry name" value="PKS_PP"/>
    <property type="match status" value="1"/>
</dbReference>
<evidence type="ECO:0000259" key="5">
    <source>
        <dbReference type="PROSITE" id="PS50075"/>
    </source>
</evidence>
<evidence type="ECO:0000256" key="2">
    <source>
        <dbReference type="ARBA" id="ARBA00022450"/>
    </source>
</evidence>
<dbReference type="InterPro" id="IPR013968">
    <property type="entry name" value="PKS_KR"/>
</dbReference>
<dbReference type="GO" id="GO:0008610">
    <property type="term" value="P:lipid biosynthetic process"/>
    <property type="evidence" value="ECO:0007669"/>
    <property type="project" value="UniProtKB-ARBA"/>
</dbReference>
<dbReference type="RefSeq" id="WP_412982650.1">
    <property type="nucleotide sequence ID" value="NZ_JBIQNW010000063.1"/>
</dbReference>
<dbReference type="Pfam" id="PF18563">
    <property type="entry name" value="TubC_N"/>
    <property type="match status" value="1"/>
</dbReference>
<sequence>MNLVEFLQNLSAIGIELWVEGDKLCYEAPEDVLTPELLTQIKQYKQEIIQFLLKRRETTKSYSLSYGQQGLWFLYQLAPDSAAYNVAYAACLVSELDIEALEKAFQALIERHPVLLTTFTTHDSKPIQTVQEHQKVCFNVQEAFNWSQDDLNNWLTSESDRPFNLECEPVLRVNVLIRYTTTSTSAEKEPILLMTAHHIVVDFWSLEILVNELRVLYKAIKSGKEAVLPLQNLEYRDYVEWSIQMLTGSQGDELWGYWQKQLAGELSMLELPTRYRPSVQTYNGASHSFVLGEQLTQKLAELAKQEGVTLYTLVLAAFQVLLLRYTNQEDILIGSPMAGRSLAEFEKIVGYFANPVVLRGDLSENPTFAELLCQVRSCVLDALVHQDYPFPLLLERLQPLRDQSRSPLYQVSFIWDRFRRNEGLQVLSMDSDELIVETITPESRGAAFDLALTIFDATGPLRGIWKYNSDLFNAETITQMAGHFQTLLEGIVVNPNQKLSDIPLLSSAERHKLLVEWNDTTVEHPQQLCIHELFEAQVEWTPDAVAVVFEDEILIYHELNTKANQLAHYLRSLGVKPEVLVGLCLERSLDQVVGLLGILKAGGAYLPLDPAYPQDRLAFMLEDAKVSVLLTQQYLLERLPKHKTTVISLNSDTEKIAQQSKENPKSGATPGNLAYILYSSRRGILVEHCAVGYRLDWLQQTFALSFTDSVLHKAPLAQDTAVWEIFWPLVNGGRLIIAAANSQDDPIYLQHLIARQKVSIVGFVPSALSSFIESAGEDLVTRLNSLRLVLCSGEPMHQSVALAFRAHFTAELHNLYSLPESAGEVSYFACEKLGTWQTVPIGYATYRPIYVLDQYLQPVPIGVKGEIYVGGTGLARGYLQPEEKTAQRFVKNPFQQTPDARLFKTGELGRRQNDGTLELLGSSIRQTWIKGYRVELMEVEAALSAAPSVEDAWVLVRQTEIEDPQLVAYVVLKGAFNPKQLQSHLQALLPAYMLPCAYVPLSQLPLLATGQVDEQALARLEVIDSELVQKWEEQLQKQPSIEQVAVVVTEQVSRLPSLHKSDLLPNCQSAVERSSQAATTAQVGEAFKEKSGSNKLAISHGEPLRLPADAPTTLAGALERVAKHSPTKGIVYIQSDGSEISQSYGDLLLEAQRILMGLRKLGLKPQDKVIFQLEQNQDFIPAFWGCVLGGFVPVPIAIAPTYSQDNSATRKLENAWLMLGRPLLLTSATQAEAIHSWSKGLKKQNFQLATVDDLRSSEPDRNWYQCQPEDLAILLLTSGSTGIPKAVMQSHRALLSRSAATAQANNFTSLDISLNWFGLDHVGGLVMFHIRDVYLGCQQIHAPTQLVLQDPLLWLDWIERYRATITWAPNFAYGLINDRASEISLRRWDLSQMRFILNGGEAIVAKHARKFLQLLAPKGLPATAMHPAWGMSETSSAMTFDHNFSLDSTIDKQKFVEVGAPIPGVKVRIVDSNNQVVEENTIGFLQVKGLTVTSGYYQNPELNQEVFTSDGWFNTGDLGFLRSGRLTITGRQKDIIIINGFNYYSHEIESAVEELSGVELSYTAAVAVRGAFDQTDKLAIFFSSTITDEAEVVNLIKEIRSQVVQKIGVNPDYLVPVQKSAIPKTVIGKIQRQQLRKSFEAGEFNDILKQLDINTGNANTLPDWFYRKIWRPKQAATHTNQLHTGPYLVFLDSLGLGKFICRELHRRNQPYITVEAGLQFFKLNRDSYCINPNEPEHYEHLLESLKADDFRIAQILHLWTYDDYAGEVSSLEALEDAQQQGIYSLLFLIQALAKIQGFEHSVELQVISSHAQFTSSADKIAYEKSTLIGFLKTVPLELSWLQCRHIDLEIQPVEVNAEHIQRELGVGGSDSEIAYRNGRRLCSSVAKVDMLQQQTQDIPLKQGGIYLVTGGLGGIGTYLCQFLIKEYNAKLITVGRTELPNRTEWSKYLDGETRLGKRIKSYLSIEAAGGEFIYKAVDICNLDGLVDVVAQAESIWNEPLSGIIHLAGEGNLEYHWKVIDKHWVTVETQKTFDSMLRPKVHGTWTLYQLIKNNAQAVFISFSSVNSVFGGATFSAYSAANSFLDCCSLYQRYHLHQQTYCFNWALWDDLGMSQGNPEYARDAALGMGYHIISKQQGLSSLLAALYRNQAHLIVGLDGSNRNIQRYTDSKSYAIQKLTAYFTASNNDSSKASFTELMVRDRFGTKSTCDFVGLQQMPLTDTGEIDREQLKTKDSQGRSGASKWVAPRTEIERQLASIWQQLLSVPQIGIHDNFFELGGHSLLATQLISRVQDVFQLELPLRSLFENPTVAQLSSVIVQRLIEQTDDDILAQLEELDDDQVKAMLKAKNT</sequence>
<dbReference type="PROSITE" id="PS00455">
    <property type="entry name" value="AMP_BINDING"/>
    <property type="match status" value="1"/>
</dbReference>
<dbReference type="Gene3D" id="3.30.559.10">
    <property type="entry name" value="Chloramphenicol acetyltransferase-like domain"/>
    <property type="match status" value="1"/>
</dbReference>
<dbReference type="InterPro" id="IPR041464">
    <property type="entry name" value="TubC_N"/>
</dbReference>
<dbReference type="CDD" id="cd19531">
    <property type="entry name" value="LCL_NRPS-like"/>
    <property type="match status" value="1"/>
</dbReference>
<dbReference type="GO" id="GO:0031177">
    <property type="term" value="F:phosphopantetheine binding"/>
    <property type="evidence" value="ECO:0007669"/>
    <property type="project" value="InterPro"/>
</dbReference>
<dbReference type="PANTHER" id="PTHR45527:SF1">
    <property type="entry name" value="FATTY ACID SYNTHASE"/>
    <property type="match status" value="1"/>
</dbReference>
<comment type="cofactor">
    <cofactor evidence="1">
        <name>pantetheine 4'-phosphate</name>
        <dbReference type="ChEBI" id="CHEBI:47942"/>
    </cofactor>
</comment>
<dbReference type="Pfam" id="PF00668">
    <property type="entry name" value="Condensation"/>
    <property type="match status" value="1"/>
</dbReference>
<dbReference type="InterPro" id="IPR025110">
    <property type="entry name" value="AMP-bd_C"/>
</dbReference>
<dbReference type="InterPro" id="IPR020806">
    <property type="entry name" value="PKS_PP-bd"/>
</dbReference>
<keyword evidence="2" id="KW-0596">Phosphopantetheine</keyword>
<dbReference type="GO" id="GO:0043041">
    <property type="term" value="P:amino acid activation for nonribosomal peptide biosynthetic process"/>
    <property type="evidence" value="ECO:0007669"/>
    <property type="project" value="TreeGrafter"/>
</dbReference>
<dbReference type="GO" id="GO:0003824">
    <property type="term" value="F:catalytic activity"/>
    <property type="evidence" value="ECO:0007669"/>
    <property type="project" value="InterPro"/>
</dbReference>
<gene>
    <name evidence="6" type="primary">menD</name>
</gene>
<dbReference type="Gene3D" id="3.40.50.980">
    <property type="match status" value="2"/>
</dbReference>
<dbReference type="FunFam" id="3.40.50.980:FF:000001">
    <property type="entry name" value="Non-ribosomal peptide synthetase"/>
    <property type="match status" value="1"/>
</dbReference>
<protein>
    <submittedName>
        <fullName evidence="6">MenD</fullName>
    </submittedName>
</protein>
<dbReference type="SMART" id="SM00822">
    <property type="entry name" value="PKS_KR"/>
    <property type="match status" value="1"/>
</dbReference>
<evidence type="ECO:0000313" key="6">
    <source>
        <dbReference type="EMBL" id="WMX25308.1"/>
    </source>
</evidence>
<dbReference type="CDD" id="cd05906">
    <property type="entry name" value="A_NRPS_TubE_like"/>
    <property type="match status" value="1"/>
</dbReference>
<dbReference type="CDD" id="cd08953">
    <property type="entry name" value="KR_2_SDR_x"/>
    <property type="match status" value="1"/>
</dbReference>
<evidence type="ECO:0000256" key="3">
    <source>
        <dbReference type="ARBA" id="ARBA00022553"/>
    </source>
</evidence>
<dbReference type="Gene3D" id="3.30.559.30">
    <property type="entry name" value="Nonribosomal peptide synthetase, condensation domain"/>
    <property type="match status" value="1"/>
</dbReference>
<dbReference type="InterPro" id="IPR045851">
    <property type="entry name" value="AMP-bd_C_sf"/>
</dbReference>
<dbReference type="Pfam" id="PF21394">
    <property type="entry name" value="Beta-ketacyl_N"/>
    <property type="match status" value="1"/>
</dbReference>
<dbReference type="Pfam" id="PF08659">
    <property type="entry name" value="KR"/>
    <property type="match status" value="1"/>
</dbReference>
<dbReference type="SUPFAM" id="SSF52777">
    <property type="entry name" value="CoA-dependent acyltransferases"/>
    <property type="match status" value="2"/>
</dbReference>
<dbReference type="InterPro" id="IPR009081">
    <property type="entry name" value="PP-bd_ACP"/>
</dbReference>
<dbReference type="PROSITE" id="PS00012">
    <property type="entry name" value="PHOSPHOPANTETHEINE"/>
    <property type="match status" value="1"/>
</dbReference>
<feature type="compositionally biased region" description="Basic and acidic residues" evidence="4">
    <location>
        <begin position="2222"/>
        <end position="2234"/>
    </location>
</feature>
<dbReference type="InterPro" id="IPR001242">
    <property type="entry name" value="Condensation_dom"/>
</dbReference>
<keyword evidence="3" id="KW-0597">Phosphoprotein</keyword>
<dbReference type="Pfam" id="PF00501">
    <property type="entry name" value="AMP-binding"/>
    <property type="match status" value="2"/>
</dbReference>
<dbReference type="InterPro" id="IPR000873">
    <property type="entry name" value="AMP-dep_synth/lig_dom"/>
</dbReference>
<dbReference type="EMBL" id="OR166438">
    <property type="protein sequence ID" value="WMX25308.1"/>
    <property type="molecule type" value="Genomic_DNA"/>
</dbReference>
<dbReference type="NCBIfam" id="TIGR01733">
    <property type="entry name" value="AA-adenyl-dom"/>
    <property type="match status" value="1"/>
</dbReference>
<feature type="domain" description="Carrier" evidence="5">
    <location>
        <begin position="2244"/>
        <end position="2319"/>
    </location>
</feature>
<dbReference type="FunFam" id="1.10.1200.10:FF:000005">
    <property type="entry name" value="Nonribosomal peptide synthetase 1"/>
    <property type="match status" value="1"/>
</dbReference>
<dbReference type="Gene3D" id="1.10.10.1830">
    <property type="entry name" value="Non-ribosomal peptide synthase, adenylation domain"/>
    <property type="match status" value="1"/>
</dbReference>
<evidence type="ECO:0000256" key="1">
    <source>
        <dbReference type="ARBA" id="ARBA00001957"/>
    </source>
</evidence>
<dbReference type="Pfam" id="PF13193">
    <property type="entry name" value="AMP-binding_C"/>
    <property type="match status" value="1"/>
</dbReference>
<dbReference type="SUPFAM" id="SSF56801">
    <property type="entry name" value="Acetyl-CoA synthetase-like"/>
    <property type="match status" value="2"/>
</dbReference>
<dbReference type="Gene3D" id="3.40.50.720">
    <property type="entry name" value="NAD(P)-binding Rossmann-like Domain"/>
    <property type="match status" value="1"/>
</dbReference>
<dbReference type="PROSITE" id="PS50075">
    <property type="entry name" value="CARRIER"/>
    <property type="match status" value="1"/>
</dbReference>
<dbReference type="GO" id="GO:0044550">
    <property type="term" value="P:secondary metabolite biosynthetic process"/>
    <property type="evidence" value="ECO:0007669"/>
    <property type="project" value="TreeGrafter"/>
</dbReference>
<proteinExistence type="predicted"/>
<accession>A0AA51VKA2</accession>
<dbReference type="InterPro" id="IPR006162">
    <property type="entry name" value="Ppantetheine_attach_site"/>
</dbReference>
<name>A0AA51VKA2_9NOSO</name>
<dbReference type="Gene3D" id="3.40.50.12780">
    <property type="entry name" value="N-terminal domain of ligase-like"/>
    <property type="match status" value="1"/>
</dbReference>
<dbReference type="SUPFAM" id="SSF47336">
    <property type="entry name" value="ACP-like"/>
    <property type="match status" value="1"/>
</dbReference>
<dbReference type="InterPro" id="IPR036736">
    <property type="entry name" value="ACP-like_sf"/>
</dbReference>
<dbReference type="Gene3D" id="1.10.1200.10">
    <property type="entry name" value="ACP-like"/>
    <property type="match status" value="1"/>
</dbReference>